<dbReference type="Proteomes" id="UP001231941">
    <property type="component" value="Unassembled WGS sequence"/>
</dbReference>
<dbReference type="SUPFAM" id="SSF51126">
    <property type="entry name" value="Pectin lyase-like"/>
    <property type="match status" value="3"/>
</dbReference>
<protein>
    <submittedName>
        <fullName evidence="2">Right-handed parallel beta-helix repeat-containing protein</fullName>
    </submittedName>
</protein>
<dbReference type="InterPro" id="IPR012334">
    <property type="entry name" value="Pectin_lyas_fold"/>
</dbReference>
<evidence type="ECO:0000313" key="3">
    <source>
        <dbReference type="Proteomes" id="UP001231941"/>
    </source>
</evidence>
<dbReference type="SMART" id="SM00710">
    <property type="entry name" value="PbH1"/>
    <property type="match status" value="8"/>
</dbReference>
<gene>
    <name evidence="2" type="ORF">Q5Y73_08160</name>
</gene>
<dbReference type="InterPro" id="IPR006626">
    <property type="entry name" value="PbH1"/>
</dbReference>
<proteinExistence type="predicted"/>
<dbReference type="EMBL" id="JAVAMP010000002">
    <property type="protein sequence ID" value="MDP5274076.1"/>
    <property type="molecule type" value="Genomic_DNA"/>
</dbReference>
<reference evidence="2 3" key="1">
    <citation type="submission" date="2023-08" db="EMBL/GenBank/DDBJ databases">
        <authorList>
            <person name="Park J.-S."/>
        </authorList>
    </citation>
    <scope>NUCLEOTIDE SEQUENCE [LARGE SCALE GENOMIC DNA]</scope>
    <source>
        <strain evidence="2 3">2205SS18-9</strain>
    </source>
</reference>
<organism evidence="2 3">
    <name type="scientific">Chengkuizengella axinellae</name>
    <dbReference type="NCBI Taxonomy" id="3064388"/>
    <lineage>
        <taxon>Bacteria</taxon>
        <taxon>Bacillati</taxon>
        <taxon>Bacillota</taxon>
        <taxon>Bacilli</taxon>
        <taxon>Bacillales</taxon>
        <taxon>Paenibacillaceae</taxon>
        <taxon>Chengkuizengella</taxon>
    </lineage>
</organism>
<accession>A0ABT9IXH7</accession>
<sequence>MTVRKVPTTEFPTINEALAVSQPYDTIRVGEGTFAESLSINVEGLRLIGEGKGKTTIDGRDLGLTDGIIIDDNCVTIQDLTVQNFKGSGICVVGFTNIIHKVQILNNGSHGIEINTSLNIVIECVINDNIENGIVVERDDNYIIQCKIIHNLNGVFLNDDNNLIYCCIAQKNRQDGFNVSSCRNYIISCAAINNNGNGFNDNNEDSNFYTLNKALGNLENGFVIGNFTVLFENISKENGLNGMIGADDARIIKNLVMGNKENGIRIEGKDSLIDRNIVTNNTVAGISIAGNNIAVRSNCIKGNSPDLFVEIEIVGCTFADNTCETSMPFGLCERNDAIDVQEGESIQQAISDAQDGFQINVSKGIFHEQIMIPINKDRLRIVGSDACETILDGKNIAGNGMTIESERNSIENITVQHFGSSGVLINNEENTFDKVQSKNNQADGFQINNNQNLFNLCEAKMNGNNGFHLQVDSELNYFLKCNTNHNGGNGFLEDEISNEHLFFCNTSKQNGMDGFRLLSDPNLCIGNWASNNKGNGFFINEDSLILNNKTIDNSLNGLFIEEDETLIWGNVCNKNKADGIQINELENRIIKNICQLNNGNGIQINDTFFIESIIDHNCIENNLKSGIIIVDPTADNFGIRSNCLSGNSPDIQNNSESTDNIVFDENKCNSSIPGGLCEGDCRKKKYFKR</sequence>
<feature type="domain" description="Right handed beta helix" evidence="1">
    <location>
        <begin position="67"/>
        <end position="210"/>
    </location>
</feature>
<dbReference type="RefSeq" id="WP_305991367.1">
    <property type="nucleotide sequence ID" value="NZ_JAVAMP010000002.1"/>
</dbReference>
<dbReference type="InterPro" id="IPR011050">
    <property type="entry name" value="Pectin_lyase_fold/virulence"/>
</dbReference>
<keyword evidence="3" id="KW-1185">Reference proteome</keyword>
<dbReference type="Pfam" id="PF13229">
    <property type="entry name" value="Beta_helix"/>
    <property type="match status" value="1"/>
</dbReference>
<evidence type="ECO:0000259" key="1">
    <source>
        <dbReference type="Pfam" id="PF13229"/>
    </source>
</evidence>
<dbReference type="InterPro" id="IPR039448">
    <property type="entry name" value="Beta_helix"/>
</dbReference>
<name>A0ABT9IXH7_9BACL</name>
<comment type="caution">
    <text evidence="2">The sequence shown here is derived from an EMBL/GenBank/DDBJ whole genome shotgun (WGS) entry which is preliminary data.</text>
</comment>
<dbReference type="Gene3D" id="2.160.20.10">
    <property type="entry name" value="Single-stranded right-handed beta-helix, Pectin lyase-like"/>
    <property type="match status" value="3"/>
</dbReference>
<evidence type="ECO:0000313" key="2">
    <source>
        <dbReference type="EMBL" id="MDP5274076.1"/>
    </source>
</evidence>